<evidence type="ECO:0000313" key="6">
    <source>
        <dbReference type="EMBL" id="MSC33762.1"/>
    </source>
</evidence>
<dbReference type="Gene3D" id="1.10.287.470">
    <property type="entry name" value="Helix hairpin bin"/>
    <property type="match status" value="1"/>
</dbReference>
<dbReference type="Proteomes" id="UP000480929">
    <property type="component" value="Unassembled WGS sequence"/>
</dbReference>
<evidence type="ECO:0000256" key="3">
    <source>
        <dbReference type="SAM" id="Coils"/>
    </source>
</evidence>
<feature type="coiled-coil region" evidence="3">
    <location>
        <begin position="112"/>
        <end position="195"/>
    </location>
</feature>
<comment type="subcellular location">
    <subcellularLocation>
        <location evidence="1">Cell envelope</location>
    </subcellularLocation>
</comment>
<feature type="compositionally biased region" description="Polar residues" evidence="4">
    <location>
        <begin position="508"/>
        <end position="519"/>
    </location>
</feature>
<dbReference type="Gene3D" id="2.40.420.20">
    <property type="match status" value="1"/>
</dbReference>
<evidence type="ECO:0000313" key="7">
    <source>
        <dbReference type="Proteomes" id="UP000433575"/>
    </source>
</evidence>
<dbReference type="RefSeq" id="WP_154239149.1">
    <property type="nucleotide sequence ID" value="NZ_CALJPI010000133.1"/>
</dbReference>
<comment type="caution">
    <text evidence="5">The sequence shown here is derived from an EMBL/GenBank/DDBJ whole genome shotgun (WGS) entry which is preliminary data.</text>
</comment>
<dbReference type="EMBL" id="WKPJ01000019">
    <property type="protein sequence ID" value="MSA90032.1"/>
    <property type="molecule type" value="Genomic_DNA"/>
</dbReference>
<evidence type="ECO:0000256" key="4">
    <source>
        <dbReference type="SAM" id="MobiDB-lite"/>
    </source>
</evidence>
<dbReference type="GO" id="GO:0030313">
    <property type="term" value="C:cell envelope"/>
    <property type="evidence" value="ECO:0007669"/>
    <property type="project" value="UniProtKB-SubCell"/>
</dbReference>
<reference evidence="7 8" key="1">
    <citation type="journal article" date="2019" name="Nat. Med.">
        <title>A library of human gut bacterial isolates paired with longitudinal multiomics data enables mechanistic microbiome research.</title>
        <authorList>
            <person name="Poyet M."/>
            <person name="Groussin M."/>
            <person name="Gibbons S.M."/>
            <person name="Avila-Pacheco J."/>
            <person name="Jiang X."/>
            <person name="Kearney S.M."/>
            <person name="Perrotta A.R."/>
            <person name="Berdy B."/>
            <person name="Zhao S."/>
            <person name="Lieberman T.D."/>
            <person name="Swanson P.K."/>
            <person name="Smith M."/>
            <person name="Roesemann S."/>
            <person name="Alexander J.E."/>
            <person name="Rich S.A."/>
            <person name="Livny J."/>
            <person name="Vlamakis H."/>
            <person name="Clish C."/>
            <person name="Bullock K."/>
            <person name="Deik A."/>
            <person name="Scott J."/>
            <person name="Pierce K.A."/>
            <person name="Xavier R.J."/>
            <person name="Alm E.J."/>
        </authorList>
    </citation>
    <scope>NUCLEOTIDE SEQUENCE [LARGE SCALE GENOMIC DNA]</scope>
    <source>
        <strain evidence="5 7">BIOML-A4</strain>
        <strain evidence="6 8">BIOML-A5</strain>
    </source>
</reference>
<dbReference type="Proteomes" id="UP000433575">
    <property type="component" value="Unassembled WGS sequence"/>
</dbReference>
<feature type="coiled-coil region" evidence="3">
    <location>
        <begin position="226"/>
        <end position="253"/>
    </location>
</feature>
<feature type="region of interest" description="Disordered" evidence="4">
    <location>
        <begin position="508"/>
        <end position="553"/>
    </location>
</feature>
<evidence type="ECO:0000256" key="2">
    <source>
        <dbReference type="ARBA" id="ARBA00023054"/>
    </source>
</evidence>
<evidence type="ECO:0000313" key="5">
    <source>
        <dbReference type="EMBL" id="MSA90032.1"/>
    </source>
</evidence>
<dbReference type="EMBL" id="WKPI01000021">
    <property type="protein sequence ID" value="MSC33762.1"/>
    <property type="molecule type" value="Genomic_DNA"/>
</dbReference>
<accession>A0A6N7S8Q5</accession>
<proteinExistence type="predicted"/>
<dbReference type="PANTHER" id="PTHR32347">
    <property type="entry name" value="EFFLUX SYSTEM COMPONENT YKNX-RELATED"/>
    <property type="match status" value="1"/>
</dbReference>
<protein>
    <submittedName>
        <fullName evidence="5">HlyD family efflux transporter periplasmic adaptor subunit</fullName>
    </submittedName>
</protein>
<keyword evidence="8" id="KW-1185">Reference proteome</keyword>
<keyword evidence="2 3" id="KW-0175">Coiled coil</keyword>
<feature type="compositionally biased region" description="Gly residues" evidence="4">
    <location>
        <begin position="534"/>
        <end position="553"/>
    </location>
</feature>
<dbReference type="PANTHER" id="PTHR32347:SF14">
    <property type="entry name" value="EFFLUX SYSTEM COMPONENT YKNX-RELATED"/>
    <property type="match status" value="1"/>
</dbReference>
<evidence type="ECO:0000313" key="8">
    <source>
        <dbReference type="Proteomes" id="UP000480929"/>
    </source>
</evidence>
<dbReference type="Gene3D" id="2.40.50.100">
    <property type="match status" value="1"/>
</dbReference>
<dbReference type="Gene3D" id="2.40.30.170">
    <property type="match status" value="1"/>
</dbReference>
<dbReference type="OrthoDB" id="1653022at2"/>
<sequence>MKFQELRKSLHWNKKKTGITVLCVCLLGAGSFYFTRRGTTRRNNTQASFVRTTVLKKTTLNNSISLTGTVESAAVSNVTTNQSLSVKSIPVQVGDWVKAGDIICVLDTEEIDKNIEKTLESLQESADQAKESLASAEENLTWAQSDADSAWNTMAEKETAMNSAKTAYESARSSVDAFQANVDQAQAAYQSLMEAENAALSQLNAAISTGECSGLEDTACAAGLNYQNAKQASKDAKAKAESAQQDLKTAQSAMNYDALAAAYTSAQTAYNSAVNAWNTARNQRDTWETKVTEAKEALEKASASDALDDLYEKRENCTLRAETAGKVTAINVTVGSMAGNNTTIATIQDTEALKISVTIPEYEIQNVELGMSAKITTDATEGEIEGTLTQISPVASSQNSTGFSAEVTVTTPDSGLYVGINATVEIIQSTVDNVFVVPIDAVGTNDQGEAVVFVKESSSGADAVFKEVSVTTGEENDYYIEISSSQLSEGMEVRSSADPEQAQVNMTEGNAQDLSNNAGVQFDMGGAMPSGEMPSGGGPGRNGGAPGGRGGNG</sequence>
<gene>
    <name evidence="6" type="ORF">GKD88_11590</name>
    <name evidence="5" type="ORF">GKE08_11915</name>
</gene>
<dbReference type="AlphaFoldDB" id="A0A6N7S8Q5"/>
<dbReference type="InterPro" id="IPR050465">
    <property type="entry name" value="UPF0194_transport"/>
</dbReference>
<name>A0A6N7S8Q5_9FIRM</name>
<organism evidence="5 7">
    <name type="scientific">Holdemania massiliensis</name>
    <dbReference type="NCBI Taxonomy" id="1468449"/>
    <lineage>
        <taxon>Bacteria</taxon>
        <taxon>Bacillati</taxon>
        <taxon>Bacillota</taxon>
        <taxon>Erysipelotrichia</taxon>
        <taxon>Erysipelotrichales</taxon>
        <taxon>Erysipelotrichaceae</taxon>
        <taxon>Holdemania</taxon>
    </lineage>
</organism>
<evidence type="ECO:0000256" key="1">
    <source>
        <dbReference type="ARBA" id="ARBA00004196"/>
    </source>
</evidence>